<dbReference type="EMBL" id="CP098502">
    <property type="protein sequence ID" value="UTI64193.1"/>
    <property type="molecule type" value="Genomic_DNA"/>
</dbReference>
<evidence type="ECO:0000313" key="2">
    <source>
        <dbReference type="EMBL" id="UTI64193.1"/>
    </source>
</evidence>
<evidence type="ECO:0000256" key="1">
    <source>
        <dbReference type="SAM" id="MobiDB-lite"/>
    </source>
</evidence>
<evidence type="ECO:0008006" key="4">
    <source>
        <dbReference type="Google" id="ProtNLM"/>
    </source>
</evidence>
<dbReference type="InterPro" id="IPR011033">
    <property type="entry name" value="PRC_barrel-like_sf"/>
</dbReference>
<dbReference type="SUPFAM" id="SSF50346">
    <property type="entry name" value="PRC-barrel domain"/>
    <property type="match status" value="1"/>
</dbReference>
<proteinExistence type="predicted"/>
<accession>A0ABY5DQ93</accession>
<feature type="compositionally biased region" description="Basic residues" evidence="1">
    <location>
        <begin position="95"/>
        <end position="104"/>
    </location>
</feature>
<name>A0ABY5DQ93_9ACTN</name>
<evidence type="ECO:0000313" key="3">
    <source>
        <dbReference type="Proteomes" id="UP001056035"/>
    </source>
</evidence>
<gene>
    <name evidence="2" type="ORF">NBH00_23000</name>
</gene>
<protein>
    <recommendedName>
        <fullName evidence="4">DUF2171 domain-containing protein</fullName>
    </recommendedName>
</protein>
<keyword evidence="3" id="KW-1185">Reference proteome</keyword>
<sequence length="116" mass="13066">MTDDDGHAIAYHALKRGTPVRSADGVVVGKVRRVSIAVRENIFDGIDVDTPDGTRFVDAPEVHRIYERAVELTIDAAAVADLPRSQNPVAERVKMSRTARRAQRFGRDLKDRWDRR</sequence>
<feature type="compositionally biased region" description="Basic and acidic residues" evidence="1">
    <location>
        <begin position="105"/>
        <end position="116"/>
    </location>
</feature>
<dbReference type="RefSeq" id="WP_254570906.1">
    <property type="nucleotide sequence ID" value="NZ_CP098502.1"/>
</dbReference>
<feature type="region of interest" description="Disordered" evidence="1">
    <location>
        <begin position="90"/>
        <end position="116"/>
    </location>
</feature>
<organism evidence="2 3">
    <name type="scientific">Paraconexibacter antarcticus</name>
    <dbReference type="NCBI Taxonomy" id="2949664"/>
    <lineage>
        <taxon>Bacteria</taxon>
        <taxon>Bacillati</taxon>
        <taxon>Actinomycetota</taxon>
        <taxon>Thermoleophilia</taxon>
        <taxon>Solirubrobacterales</taxon>
        <taxon>Paraconexibacteraceae</taxon>
        <taxon>Paraconexibacter</taxon>
    </lineage>
</organism>
<dbReference type="Proteomes" id="UP001056035">
    <property type="component" value="Chromosome"/>
</dbReference>
<reference evidence="2 3" key="1">
    <citation type="submission" date="2022-06" db="EMBL/GenBank/DDBJ databases">
        <title>Paraconexibacter antarcticus.</title>
        <authorList>
            <person name="Kim C.S."/>
        </authorList>
    </citation>
    <scope>NUCLEOTIDE SEQUENCE [LARGE SCALE GENOMIC DNA]</scope>
    <source>
        <strain evidence="2 3">02-257</strain>
    </source>
</reference>